<name>A0ABS7E1E1_9GAMM</name>
<dbReference type="RefSeq" id="WP_220109132.1">
    <property type="nucleotide sequence ID" value="NZ_JAHZST010000004.1"/>
</dbReference>
<proteinExistence type="inferred from homology"/>
<dbReference type="Proteomes" id="UP001195963">
    <property type="component" value="Unassembled WGS sequence"/>
</dbReference>
<dbReference type="Gene3D" id="3.40.190.290">
    <property type="match status" value="1"/>
</dbReference>
<dbReference type="InterPro" id="IPR005119">
    <property type="entry name" value="LysR_subst-bd"/>
</dbReference>
<organism evidence="6 7">
    <name type="scientific">Shewanella nanhaiensis</name>
    <dbReference type="NCBI Taxonomy" id="2864872"/>
    <lineage>
        <taxon>Bacteria</taxon>
        <taxon>Pseudomonadati</taxon>
        <taxon>Pseudomonadota</taxon>
        <taxon>Gammaproteobacteria</taxon>
        <taxon>Alteromonadales</taxon>
        <taxon>Shewanellaceae</taxon>
        <taxon>Shewanella</taxon>
    </lineage>
</organism>
<evidence type="ECO:0000313" key="6">
    <source>
        <dbReference type="EMBL" id="MBW8183519.1"/>
    </source>
</evidence>
<dbReference type="InterPro" id="IPR036388">
    <property type="entry name" value="WH-like_DNA-bd_sf"/>
</dbReference>
<keyword evidence="4" id="KW-0804">Transcription</keyword>
<dbReference type="Gene3D" id="1.10.10.10">
    <property type="entry name" value="Winged helix-like DNA-binding domain superfamily/Winged helix DNA-binding domain"/>
    <property type="match status" value="1"/>
</dbReference>
<dbReference type="SUPFAM" id="SSF53850">
    <property type="entry name" value="Periplasmic binding protein-like II"/>
    <property type="match status" value="1"/>
</dbReference>
<dbReference type="Pfam" id="PF00126">
    <property type="entry name" value="HTH_1"/>
    <property type="match status" value="1"/>
</dbReference>
<dbReference type="SUPFAM" id="SSF46785">
    <property type="entry name" value="Winged helix' DNA-binding domain"/>
    <property type="match status" value="1"/>
</dbReference>
<dbReference type="CDD" id="cd08422">
    <property type="entry name" value="PBP2_CrgA_like"/>
    <property type="match status" value="1"/>
</dbReference>
<reference evidence="6 7" key="1">
    <citation type="submission" date="2021-07" db="EMBL/GenBank/DDBJ databases">
        <title>Shewanella sp. nov, isolated from SCS.</title>
        <authorList>
            <person name="Cao W.R."/>
        </authorList>
    </citation>
    <scope>NUCLEOTIDE SEQUENCE [LARGE SCALE GENOMIC DNA]</scope>
    <source>
        <strain evidence="6 7">NR704-98</strain>
    </source>
</reference>
<evidence type="ECO:0000256" key="3">
    <source>
        <dbReference type="ARBA" id="ARBA00023125"/>
    </source>
</evidence>
<accession>A0ABS7E1E1</accession>
<dbReference type="InterPro" id="IPR000847">
    <property type="entry name" value="LysR_HTH_N"/>
</dbReference>
<sequence>MKLKTMSVFCKVVEKGVMAHAADELNITPAAVSKIISELEESLGTRLLNRTTRKLILTQSGIEYYESCNSIINQINDLHEHFSQLSTELKGELRITAPTSYGLTDFPQIIAGFQKRFPQISVSINLHDAVTDLIENNYDLAIRIQREMKSSSLIAKAFRNFNHYIVCSKSYYALHGPIESHEDLKQHNCLANSNAFTANRWQLSRNNKAYTHKFIARTEINNSNLIKDLVLDNVGIALLPEFLIEDEIKSGELVQILPDYQLKQATGWLIYPSKKFKRPVVNTFIEYFLQQTADKYTT</sequence>
<keyword evidence="2" id="KW-0805">Transcription regulation</keyword>
<keyword evidence="3" id="KW-0238">DNA-binding</keyword>
<evidence type="ECO:0000256" key="1">
    <source>
        <dbReference type="ARBA" id="ARBA00009437"/>
    </source>
</evidence>
<dbReference type="PANTHER" id="PTHR30537:SF5">
    <property type="entry name" value="HTH-TYPE TRANSCRIPTIONAL ACTIVATOR TTDR-RELATED"/>
    <property type="match status" value="1"/>
</dbReference>
<dbReference type="InterPro" id="IPR036390">
    <property type="entry name" value="WH_DNA-bd_sf"/>
</dbReference>
<evidence type="ECO:0000313" key="7">
    <source>
        <dbReference type="Proteomes" id="UP001195963"/>
    </source>
</evidence>
<evidence type="ECO:0000256" key="4">
    <source>
        <dbReference type="ARBA" id="ARBA00023163"/>
    </source>
</evidence>
<dbReference type="InterPro" id="IPR058163">
    <property type="entry name" value="LysR-type_TF_proteobact-type"/>
</dbReference>
<feature type="domain" description="HTH lysR-type" evidence="5">
    <location>
        <begin position="1"/>
        <end position="58"/>
    </location>
</feature>
<evidence type="ECO:0000256" key="2">
    <source>
        <dbReference type="ARBA" id="ARBA00023015"/>
    </source>
</evidence>
<dbReference type="PROSITE" id="PS50931">
    <property type="entry name" value="HTH_LYSR"/>
    <property type="match status" value="1"/>
</dbReference>
<protein>
    <submittedName>
        <fullName evidence="6">LysR family transcriptional regulator</fullName>
    </submittedName>
</protein>
<comment type="caution">
    <text evidence="6">The sequence shown here is derived from an EMBL/GenBank/DDBJ whole genome shotgun (WGS) entry which is preliminary data.</text>
</comment>
<dbReference type="PANTHER" id="PTHR30537">
    <property type="entry name" value="HTH-TYPE TRANSCRIPTIONAL REGULATOR"/>
    <property type="match status" value="1"/>
</dbReference>
<dbReference type="Pfam" id="PF03466">
    <property type="entry name" value="LysR_substrate"/>
    <property type="match status" value="1"/>
</dbReference>
<comment type="similarity">
    <text evidence="1">Belongs to the LysR transcriptional regulatory family.</text>
</comment>
<gene>
    <name evidence="6" type="ORF">K0625_07545</name>
</gene>
<evidence type="ECO:0000259" key="5">
    <source>
        <dbReference type="PROSITE" id="PS50931"/>
    </source>
</evidence>
<keyword evidence="7" id="KW-1185">Reference proteome</keyword>
<dbReference type="EMBL" id="JAHZST010000004">
    <property type="protein sequence ID" value="MBW8183519.1"/>
    <property type="molecule type" value="Genomic_DNA"/>
</dbReference>